<proteinExistence type="predicted"/>
<sequence length="68" mass="7514">MELFKMEPLAYIELKRDLVMCYKISWDDVRSVVITAEAVIVTALLAMMPSAKTFMGTAFLTVALPAGT</sequence>
<reference evidence="2" key="1">
    <citation type="submission" date="2017-02" db="UniProtKB">
        <authorList>
            <consortium name="WormBaseParasite"/>
        </authorList>
    </citation>
    <scope>IDENTIFICATION</scope>
</reference>
<dbReference type="Proteomes" id="UP000036681">
    <property type="component" value="Unplaced"/>
</dbReference>
<evidence type="ECO:0000313" key="1">
    <source>
        <dbReference type="Proteomes" id="UP000036681"/>
    </source>
</evidence>
<organism evidence="1 2">
    <name type="scientific">Ascaris lumbricoides</name>
    <name type="common">Giant roundworm</name>
    <dbReference type="NCBI Taxonomy" id="6252"/>
    <lineage>
        <taxon>Eukaryota</taxon>
        <taxon>Metazoa</taxon>
        <taxon>Ecdysozoa</taxon>
        <taxon>Nematoda</taxon>
        <taxon>Chromadorea</taxon>
        <taxon>Rhabditida</taxon>
        <taxon>Spirurina</taxon>
        <taxon>Ascaridomorpha</taxon>
        <taxon>Ascaridoidea</taxon>
        <taxon>Ascarididae</taxon>
        <taxon>Ascaris</taxon>
    </lineage>
</organism>
<protein>
    <submittedName>
        <fullName evidence="2">Neur_chan_memb domain-containing protein</fullName>
    </submittedName>
</protein>
<dbReference type="WBParaSite" id="ALUE_0000982301-mRNA-1">
    <property type="protein sequence ID" value="ALUE_0000982301-mRNA-1"/>
    <property type="gene ID" value="ALUE_0000982301"/>
</dbReference>
<dbReference type="AlphaFoldDB" id="A0A0M3I0V7"/>
<evidence type="ECO:0000313" key="2">
    <source>
        <dbReference type="WBParaSite" id="ALUE_0000982301-mRNA-1"/>
    </source>
</evidence>
<keyword evidence="1" id="KW-1185">Reference proteome</keyword>
<name>A0A0M3I0V7_ASCLU</name>
<accession>A0A0M3I0V7</accession>